<keyword evidence="1" id="KW-0812">Transmembrane</keyword>
<dbReference type="EMBL" id="HBIH01035456">
    <property type="protein sequence ID" value="CAE0333494.1"/>
    <property type="molecule type" value="Transcribed_RNA"/>
</dbReference>
<feature type="transmembrane region" description="Helical" evidence="1">
    <location>
        <begin position="30"/>
        <end position="49"/>
    </location>
</feature>
<organism evidence="2">
    <name type="scientific">Strombidium inclinatum</name>
    <dbReference type="NCBI Taxonomy" id="197538"/>
    <lineage>
        <taxon>Eukaryota</taxon>
        <taxon>Sar</taxon>
        <taxon>Alveolata</taxon>
        <taxon>Ciliophora</taxon>
        <taxon>Intramacronucleata</taxon>
        <taxon>Spirotrichea</taxon>
        <taxon>Oligotrichia</taxon>
        <taxon>Strombidiidae</taxon>
        <taxon>Strombidium</taxon>
    </lineage>
</organism>
<evidence type="ECO:0000313" key="2">
    <source>
        <dbReference type="EMBL" id="CAE0333494.1"/>
    </source>
</evidence>
<accession>A0A7S3N2E5</accession>
<gene>
    <name evidence="2" type="ORF">SINC0208_LOCUS14132</name>
</gene>
<keyword evidence="1" id="KW-1133">Transmembrane helix</keyword>
<proteinExistence type="predicted"/>
<evidence type="ECO:0000256" key="1">
    <source>
        <dbReference type="SAM" id="Phobius"/>
    </source>
</evidence>
<protein>
    <submittedName>
        <fullName evidence="2">Uncharacterized protein</fullName>
    </submittedName>
</protein>
<keyword evidence="1" id="KW-0472">Membrane</keyword>
<name>A0A7S3N2E5_9SPIT</name>
<dbReference type="AlphaFoldDB" id="A0A7S3N2E5"/>
<sequence>MDNISTLSGYWSDFQDFFNNNLAYYVEQKWFLPFFGTLFGVFNLMFISFNTTGTNQIAVTASILKSILADQTFGSVTLYQILDLMVELFSTGGSLNLGTFIDILLEGGGIDGIVALISS</sequence>
<reference evidence="2" key="1">
    <citation type="submission" date="2021-01" db="EMBL/GenBank/DDBJ databases">
        <authorList>
            <person name="Corre E."/>
            <person name="Pelletier E."/>
            <person name="Niang G."/>
            <person name="Scheremetjew M."/>
            <person name="Finn R."/>
            <person name="Kale V."/>
            <person name="Holt S."/>
            <person name="Cochrane G."/>
            <person name="Meng A."/>
            <person name="Brown T."/>
            <person name="Cohen L."/>
        </authorList>
    </citation>
    <scope>NUCLEOTIDE SEQUENCE</scope>
    <source>
        <strain evidence="2">S3</strain>
    </source>
</reference>